<dbReference type="Proteomes" id="UP000091967">
    <property type="component" value="Unassembled WGS sequence"/>
</dbReference>
<name>A0A1B8AJ95_FUSPO</name>
<sequence length="509" mass="57295">MASYAGLGESSPQSFPQSSDVSGHATGKRRLLIIYIHGFCGSEESFGHFPSHVHSFLKQALCDTYVVYSKIYPQYETRNSMDIAVEKFSRWLQPHENSQTDVILVGHSLGGILAAQAALLKKSLYLTYQSRPSLVGTISLDCPFLGLNPGIIIPGVMSLFRPNIQVEANAQDGDSDMLESQYSSSSRLLHLNPPASDMDTCFNPPFFNDNEVWPIRRSSEPNIVQSVCIDGLQGWLLEAIDYCLSHWAYGRCLRRPWALRLRYHELRALEGSNEFPPTYEKRVTQAGDLGRRPGTRFLNFFTASTRRQSCHRSKVSSLGHRDVDKEQFFEQAGKDHRIDHFSSEPDFDSWSTEVEGIGHYQQSATDGLCLQERTTVVTPKLTDHCVRLCQVTNISHRFSALLSGLAEFFWRLLSLFQGGLDSHWNSAEEHQAAGKVEVDRKGAVKPDEGRTFCILPPEADPTWVRISMEGIDEVGAHCSLFVDDGPHYERLVLHMGKEIVQWVYDCNSS</sequence>
<evidence type="ECO:0000313" key="3">
    <source>
        <dbReference type="EMBL" id="OBS20537.1"/>
    </source>
</evidence>
<dbReference type="AlphaFoldDB" id="A0A1B8AJ95"/>
<feature type="domain" description="AB hydrolase-1" evidence="2">
    <location>
        <begin position="33"/>
        <end position="165"/>
    </location>
</feature>
<dbReference type="InterPro" id="IPR000073">
    <property type="entry name" value="AB_hydrolase_1"/>
</dbReference>
<keyword evidence="4" id="KW-1185">Reference proteome</keyword>
<protein>
    <recommendedName>
        <fullName evidence="2">AB hydrolase-1 domain-containing protein</fullName>
    </recommendedName>
</protein>
<dbReference type="OMA" id="SYYDHAG"/>
<dbReference type="PANTHER" id="PTHR47842">
    <property type="entry name" value="EXPRESSED PROTEIN"/>
    <property type="match status" value="1"/>
</dbReference>
<evidence type="ECO:0000259" key="2">
    <source>
        <dbReference type="Pfam" id="PF12697"/>
    </source>
</evidence>
<dbReference type="Gene3D" id="3.40.50.1820">
    <property type="entry name" value="alpha/beta hydrolase"/>
    <property type="match status" value="1"/>
</dbReference>
<evidence type="ECO:0000313" key="4">
    <source>
        <dbReference type="Proteomes" id="UP000091967"/>
    </source>
</evidence>
<feature type="region of interest" description="Disordered" evidence="1">
    <location>
        <begin position="1"/>
        <end position="23"/>
    </location>
</feature>
<dbReference type="InterPro" id="IPR029058">
    <property type="entry name" value="AB_hydrolase_fold"/>
</dbReference>
<dbReference type="STRING" id="36050.A0A1B8AJ95"/>
<organism evidence="3 4">
    <name type="scientific">Fusarium poae</name>
    <dbReference type="NCBI Taxonomy" id="36050"/>
    <lineage>
        <taxon>Eukaryota</taxon>
        <taxon>Fungi</taxon>
        <taxon>Dikarya</taxon>
        <taxon>Ascomycota</taxon>
        <taxon>Pezizomycotina</taxon>
        <taxon>Sordariomycetes</taxon>
        <taxon>Hypocreomycetidae</taxon>
        <taxon>Hypocreales</taxon>
        <taxon>Nectriaceae</taxon>
        <taxon>Fusarium</taxon>
    </lineage>
</organism>
<accession>A0A1B8AJ95</accession>
<dbReference type="PANTHER" id="PTHR47842:SF3">
    <property type="entry name" value="DUF676 DOMAIN-CONTAINING PROTEIN"/>
    <property type="match status" value="1"/>
</dbReference>
<evidence type="ECO:0000256" key="1">
    <source>
        <dbReference type="SAM" id="MobiDB-lite"/>
    </source>
</evidence>
<proteinExistence type="predicted"/>
<comment type="caution">
    <text evidence="3">The sequence shown here is derived from an EMBL/GenBank/DDBJ whole genome shotgun (WGS) entry which is preliminary data.</text>
</comment>
<dbReference type="Pfam" id="PF12697">
    <property type="entry name" value="Abhydrolase_6"/>
    <property type="match status" value="1"/>
</dbReference>
<dbReference type="EMBL" id="LYXU01000003">
    <property type="protein sequence ID" value="OBS20537.1"/>
    <property type="molecule type" value="Genomic_DNA"/>
</dbReference>
<dbReference type="SUPFAM" id="SSF53474">
    <property type="entry name" value="alpha/beta-Hydrolases"/>
    <property type="match status" value="1"/>
</dbReference>
<feature type="compositionally biased region" description="Polar residues" evidence="1">
    <location>
        <begin position="10"/>
        <end position="21"/>
    </location>
</feature>
<reference evidence="3 4" key="1">
    <citation type="submission" date="2016-06" db="EMBL/GenBank/DDBJ databases">
        <title>Living apart together: crosstalk between the core and supernumerary genomes in a fungal plant pathogen.</title>
        <authorList>
            <person name="Vanheule A."/>
            <person name="Audenaert K."/>
            <person name="Warris S."/>
            <person name="Van De Geest H."/>
            <person name="Schijlen E."/>
            <person name="Hofte M."/>
            <person name="De Saeger S."/>
            <person name="Haesaert G."/>
            <person name="Waalwijk C."/>
            <person name="Van Der Lee T."/>
        </authorList>
    </citation>
    <scope>NUCLEOTIDE SEQUENCE [LARGE SCALE GENOMIC DNA]</scope>
    <source>
        <strain evidence="3 4">2516</strain>
    </source>
</reference>
<gene>
    <name evidence="3" type="ORF">FPOA_06898</name>
</gene>